<sequence length="936" mass="99709">MNAPHRQRRPGRGGAPAPAVAVARRQRRSGRGEPSPAGECAWHACPEDDVFRRLEADREGLSESAALERLQAFGRNTLPGKAPPSLPRVILHQFKNPLIYILLIAGGVSLAIGDLKDAIFIFAVIVLNTVIGTTQEWRAERSAHALQDLLRIRARVKRAGEVETVEAEELVPGDLVLVESGDKVPADLRLLQATSLAIDESFLTGESLPVEKRPGVLDGAAPVSERTNMAFAGATVITGRGLGLATATGASTEVGRIARSVSEGEGAKPPLVIRMERFSRQVGVVVLAFAAALGAFSILRGAEFRDVFFIMIAMAVSAIPEGLPVAMTVALSLATGRMAARKVIARRLVAVESLGSCTTIASDKTGTLTVNQQTVRRIVLPDGTRAEISGQGYNDEGEVALPEGGVPGEALSARLRDLARAGVLCNEGALSKRESGWRHSGDSMDVALLALGLKMGVDPEGRREHIVGERPFESEARYAAVAYRRGDVARVFVKGAIEAVAPFCARMRTGSGDVPIEPESLMRQAQELAEGGYRVLAFAERPLAPGEGPEAVAAEKMTGLVLLGLVGFIDPLRAEVGEAVARARRAGVKVVMITGDHPATALAIARELDISDSADQVITGAEMAQAMASDAAGLRRRLGDIRVFARVTPQQKLDIVDSLMELGDFVAVTGDGVNDAPALHRANIGVAMGSGTEVAKDAAQIIVTDDNFASIVNGIEEGRFAYANVRKVTLFLVSTGFAELVLIGGAVLMNMPVPMLAAQLLWLNLVTNGIQDVALAFEAGEKGVMDLPPRRPKEGIFNRRMLEQVLTGGLTMALLCLVAWTYLLGRGVDVGEARNILFALMFMMQFYHVLNCRSEHESAFRVPLRNNRILIAGMLAAFAIHLTATHLSVTQSLLRIEPLPVGTWLILGAVGSALLAVMEAYKRLRRDSVAAPAGSR</sequence>
<dbReference type="InterPro" id="IPR004014">
    <property type="entry name" value="ATPase_P-typ_cation-transptr_N"/>
</dbReference>
<keyword evidence="7" id="KW-0460">Magnesium</keyword>
<dbReference type="InterPro" id="IPR008250">
    <property type="entry name" value="ATPase_P-typ_transduc_dom_A_sf"/>
</dbReference>
<feature type="transmembrane region" description="Helical" evidence="12">
    <location>
        <begin position="308"/>
        <end position="334"/>
    </location>
</feature>
<dbReference type="SUPFAM" id="SSF81665">
    <property type="entry name" value="Calcium ATPase, transmembrane domain M"/>
    <property type="match status" value="1"/>
</dbReference>
<dbReference type="GO" id="GO:0036376">
    <property type="term" value="P:sodium ion export across plasma membrane"/>
    <property type="evidence" value="ECO:0007669"/>
    <property type="project" value="TreeGrafter"/>
</dbReference>
<dbReference type="Pfam" id="PF00690">
    <property type="entry name" value="Cation_ATPase_N"/>
    <property type="match status" value="1"/>
</dbReference>
<dbReference type="Gene3D" id="3.40.50.1000">
    <property type="entry name" value="HAD superfamily/HAD-like"/>
    <property type="match status" value="1"/>
</dbReference>
<gene>
    <name evidence="14" type="ORF">FJY75_02420</name>
</gene>
<reference evidence="14" key="1">
    <citation type="submission" date="2019-03" db="EMBL/GenBank/DDBJ databases">
        <title>Lake Tanganyika Metagenome-Assembled Genomes (MAGs).</title>
        <authorList>
            <person name="Tran P."/>
        </authorList>
    </citation>
    <scope>NUCLEOTIDE SEQUENCE</scope>
    <source>
        <strain evidence="14">M_DeepCast_400m_m2_100</strain>
    </source>
</reference>
<evidence type="ECO:0000256" key="11">
    <source>
        <dbReference type="SAM" id="MobiDB-lite"/>
    </source>
</evidence>
<feature type="transmembrane region" description="Helical" evidence="12">
    <location>
        <begin position="901"/>
        <end position="918"/>
    </location>
</feature>
<feature type="compositionally biased region" description="Basic residues" evidence="11">
    <location>
        <begin position="1"/>
        <end position="11"/>
    </location>
</feature>
<dbReference type="InterPro" id="IPR001757">
    <property type="entry name" value="P_typ_ATPase"/>
</dbReference>
<feature type="transmembrane region" description="Helical" evidence="12">
    <location>
        <begin position="97"/>
        <end position="113"/>
    </location>
</feature>
<dbReference type="SFLD" id="SFLDS00003">
    <property type="entry name" value="Haloacid_Dehalogenase"/>
    <property type="match status" value="1"/>
</dbReference>
<evidence type="ECO:0000256" key="7">
    <source>
        <dbReference type="ARBA" id="ARBA00022842"/>
    </source>
</evidence>
<evidence type="ECO:0000256" key="3">
    <source>
        <dbReference type="ARBA" id="ARBA00022553"/>
    </source>
</evidence>
<dbReference type="GO" id="GO:0005886">
    <property type="term" value="C:plasma membrane"/>
    <property type="evidence" value="ECO:0007669"/>
    <property type="project" value="TreeGrafter"/>
</dbReference>
<dbReference type="InterPro" id="IPR023299">
    <property type="entry name" value="ATPase_P-typ_cyto_dom_N"/>
</dbReference>
<dbReference type="InterPro" id="IPR036412">
    <property type="entry name" value="HAD-like_sf"/>
</dbReference>
<feature type="transmembrane region" description="Helical" evidence="12">
    <location>
        <begin position="119"/>
        <end position="137"/>
    </location>
</feature>
<evidence type="ECO:0000256" key="6">
    <source>
        <dbReference type="ARBA" id="ARBA00022840"/>
    </source>
</evidence>
<dbReference type="GO" id="GO:1902600">
    <property type="term" value="P:proton transmembrane transport"/>
    <property type="evidence" value="ECO:0007669"/>
    <property type="project" value="TreeGrafter"/>
</dbReference>
<evidence type="ECO:0000313" key="15">
    <source>
        <dbReference type="Proteomes" id="UP000748308"/>
    </source>
</evidence>
<dbReference type="AlphaFoldDB" id="A0A937X8Z4"/>
<proteinExistence type="inferred from homology"/>
<dbReference type="Pfam" id="PF00689">
    <property type="entry name" value="Cation_ATPase_C"/>
    <property type="match status" value="1"/>
</dbReference>
<evidence type="ECO:0000256" key="10">
    <source>
        <dbReference type="ARBA" id="ARBA00023136"/>
    </source>
</evidence>
<dbReference type="FunFam" id="2.70.150.10:FF:000160">
    <property type="entry name" value="Sarcoplasmic/endoplasmic reticulum calcium ATPase 1"/>
    <property type="match status" value="1"/>
</dbReference>
<evidence type="ECO:0000256" key="1">
    <source>
        <dbReference type="ARBA" id="ARBA00004127"/>
    </source>
</evidence>
<evidence type="ECO:0000256" key="8">
    <source>
        <dbReference type="ARBA" id="ARBA00022967"/>
    </source>
</evidence>
<dbReference type="InterPro" id="IPR044492">
    <property type="entry name" value="P_typ_ATPase_HD_dom"/>
</dbReference>
<dbReference type="PANTHER" id="PTHR43294:SF20">
    <property type="entry name" value="P-TYPE ATPASE"/>
    <property type="match status" value="1"/>
</dbReference>
<dbReference type="SFLD" id="SFLDG00002">
    <property type="entry name" value="C1.7:_P-type_atpase_like"/>
    <property type="match status" value="1"/>
</dbReference>
<keyword evidence="5" id="KW-0547">Nucleotide-binding</keyword>
<dbReference type="InterPro" id="IPR018303">
    <property type="entry name" value="ATPase_P-typ_P_site"/>
</dbReference>
<dbReference type="SUPFAM" id="SSF81660">
    <property type="entry name" value="Metal cation-transporting ATPase, ATP-binding domain N"/>
    <property type="match status" value="1"/>
</dbReference>
<dbReference type="InterPro" id="IPR050510">
    <property type="entry name" value="Cation_transp_ATPase_P-type"/>
</dbReference>
<dbReference type="Pfam" id="PF08282">
    <property type="entry name" value="Hydrolase_3"/>
    <property type="match status" value="1"/>
</dbReference>
<feature type="transmembrane region" description="Helical" evidence="12">
    <location>
        <begin position="728"/>
        <end position="749"/>
    </location>
</feature>
<evidence type="ECO:0000256" key="12">
    <source>
        <dbReference type="SAM" id="Phobius"/>
    </source>
</evidence>
<dbReference type="PRINTS" id="PR00120">
    <property type="entry name" value="HATPASE"/>
</dbReference>
<keyword evidence="10 12" id="KW-0472">Membrane</keyword>
<protein>
    <submittedName>
        <fullName evidence="14">HAD-IC family P-type ATPase</fullName>
    </submittedName>
</protein>
<comment type="caution">
    <text evidence="14">The sequence shown here is derived from an EMBL/GenBank/DDBJ whole genome shotgun (WGS) entry which is preliminary data.</text>
</comment>
<comment type="similarity">
    <text evidence="2">Belongs to the cation transport ATPase (P-type) (TC 3.A.3) family. Type IIA subfamily.</text>
</comment>
<comment type="subcellular location">
    <subcellularLocation>
        <location evidence="1">Endomembrane system</location>
        <topology evidence="1">Multi-pass membrane protein</topology>
    </subcellularLocation>
</comment>
<evidence type="ECO:0000256" key="9">
    <source>
        <dbReference type="ARBA" id="ARBA00022989"/>
    </source>
</evidence>
<dbReference type="GO" id="GO:1990573">
    <property type="term" value="P:potassium ion import across plasma membrane"/>
    <property type="evidence" value="ECO:0007669"/>
    <property type="project" value="TreeGrafter"/>
</dbReference>
<dbReference type="NCBIfam" id="TIGR01494">
    <property type="entry name" value="ATPase_P-type"/>
    <property type="match status" value="3"/>
</dbReference>
<dbReference type="GO" id="GO:0006883">
    <property type="term" value="P:intracellular sodium ion homeostasis"/>
    <property type="evidence" value="ECO:0007669"/>
    <property type="project" value="TreeGrafter"/>
</dbReference>
<dbReference type="SUPFAM" id="SSF56784">
    <property type="entry name" value="HAD-like"/>
    <property type="match status" value="1"/>
</dbReference>
<dbReference type="SUPFAM" id="SSF81653">
    <property type="entry name" value="Calcium ATPase, transduction domain A"/>
    <property type="match status" value="1"/>
</dbReference>
<dbReference type="Proteomes" id="UP000748308">
    <property type="component" value="Unassembled WGS sequence"/>
</dbReference>
<dbReference type="InterPro" id="IPR006068">
    <property type="entry name" value="ATPase_P-typ_cation-transptr_C"/>
</dbReference>
<feature type="transmembrane region" description="Helical" evidence="12">
    <location>
        <begin position="801"/>
        <end position="821"/>
    </location>
</feature>
<dbReference type="GO" id="GO:0012505">
    <property type="term" value="C:endomembrane system"/>
    <property type="evidence" value="ECO:0007669"/>
    <property type="project" value="UniProtKB-SubCell"/>
</dbReference>
<evidence type="ECO:0000259" key="13">
    <source>
        <dbReference type="SMART" id="SM00831"/>
    </source>
</evidence>
<dbReference type="Gene3D" id="2.70.150.10">
    <property type="entry name" value="Calcium-transporting ATPase, cytoplasmic transduction domain A"/>
    <property type="match status" value="1"/>
</dbReference>
<dbReference type="InterPro" id="IPR023298">
    <property type="entry name" value="ATPase_P-typ_TM_dom_sf"/>
</dbReference>
<dbReference type="Pfam" id="PF00122">
    <property type="entry name" value="E1-E2_ATPase"/>
    <property type="match status" value="1"/>
</dbReference>
<keyword evidence="6" id="KW-0067">ATP-binding</keyword>
<dbReference type="Pfam" id="PF13246">
    <property type="entry name" value="Cation_ATPase"/>
    <property type="match status" value="1"/>
</dbReference>
<keyword evidence="3" id="KW-0597">Phosphoprotein</keyword>
<dbReference type="GO" id="GO:0030007">
    <property type="term" value="P:intracellular potassium ion homeostasis"/>
    <property type="evidence" value="ECO:0007669"/>
    <property type="project" value="TreeGrafter"/>
</dbReference>
<dbReference type="GO" id="GO:0016887">
    <property type="term" value="F:ATP hydrolysis activity"/>
    <property type="evidence" value="ECO:0007669"/>
    <property type="project" value="InterPro"/>
</dbReference>
<accession>A0A937X8Z4</accession>
<feature type="transmembrane region" description="Helical" evidence="12">
    <location>
        <begin position="870"/>
        <end position="889"/>
    </location>
</feature>
<feature type="domain" description="Cation-transporting P-type ATPase N-terminal" evidence="13">
    <location>
        <begin position="41"/>
        <end position="114"/>
    </location>
</feature>
<name>A0A937X8Z4_UNCEI</name>
<dbReference type="GO" id="GO:0005391">
    <property type="term" value="F:P-type sodium:potassium-exchanging transporter activity"/>
    <property type="evidence" value="ECO:0007669"/>
    <property type="project" value="TreeGrafter"/>
</dbReference>
<feature type="region of interest" description="Disordered" evidence="11">
    <location>
        <begin position="1"/>
        <end position="39"/>
    </location>
</feature>
<evidence type="ECO:0000256" key="5">
    <source>
        <dbReference type="ARBA" id="ARBA00022741"/>
    </source>
</evidence>
<dbReference type="Gene3D" id="3.40.1110.10">
    <property type="entry name" value="Calcium-transporting ATPase, cytoplasmic domain N"/>
    <property type="match status" value="1"/>
</dbReference>
<dbReference type="InterPro" id="IPR023214">
    <property type="entry name" value="HAD_sf"/>
</dbReference>
<dbReference type="PRINTS" id="PR00119">
    <property type="entry name" value="CATATPASE"/>
</dbReference>
<dbReference type="Gene3D" id="1.20.1110.10">
    <property type="entry name" value="Calcium-transporting ATPase, transmembrane domain"/>
    <property type="match status" value="1"/>
</dbReference>
<dbReference type="InterPro" id="IPR059000">
    <property type="entry name" value="ATPase_P-type_domA"/>
</dbReference>
<organism evidence="14 15">
    <name type="scientific">Eiseniibacteriota bacterium</name>
    <dbReference type="NCBI Taxonomy" id="2212470"/>
    <lineage>
        <taxon>Bacteria</taxon>
        <taxon>Candidatus Eiseniibacteriota</taxon>
    </lineage>
</organism>
<keyword evidence="8" id="KW-1278">Translocase</keyword>
<evidence type="ECO:0000256" key="2">
    <source>
        <dbReference type="ARBA" id="ARBA00005675"/>
    </source>
</evidence>
<keyword evidence="9 12" id="KW-1133">Transmembrane helix</keyword>
<dbReference type="PROSITE" id="PS00154">
    <property type="entry name" value="ATPASE_E1_E2"/>
    <property type="match status" value="1"/>
</dbReference>
<dbReference type="SMART" id="SM00831">
    <property type="entry name" value="Cation_ATPase_N"/>
    <property type="match status" value="1"/>
</dbReference>
<keyword evidence="4 12" id="KW-0812">Transmembrane</keyword>
<feature type="transmembrane region" description="Helical" evidence="12">
    <location>
        <begin position="282"/>
        <end position="302"/>
    </location>
</feature>
<dbReference type="EMBL" id="VGIY01000032">
    <property type="protein sequence ID" value="MBM3316684.1"/>
    <property type="molecule type" value="Genomic_DNA"/>
</dbReference>
<dbReference type="GO" id="GO:0005524">
    <property type="term" value="F:ATP binding"/>
    <property type="evidence" value="ECO:0007669"/>
    <property type="project" value="UniProtKB-KW"/>
</dbReference>
<evidence type="ECO:0000313" key="14">
    <source>
        <dbReference type="EMBL" id="MBM3316684.1"/>
    </source>
</evidence>
<dbReference type="SFLD" id="SFLDF00027">
    <property type="entry name" value="p-type_atpase"/>
    <property type="match status" value="1"/>
</dbReference>
<dbReference type="PANTHER" id="PTHR43294">
    <property type="entry name" value="SODIUM/POTASSIUM-TRANSPORTING ATPASE SUBUNIT ALPHA"/>
    <property type="match status" value="1"/>
</dbReference>
<evidence type="ECO:0000256" key="4">
    <source>
        <dbReference type="ARBA" id="ARBA00022692"/>
    </source>
</evidence>